<keyword evidence="2" id="KW-0678">Repressor</keyword>
<dbReference type="PROSITE" id="PS00894">
    <property type="entry name" value="HTH_DEOR_1"/>
    <property type="match status" value="1"/>
</dbReference>
<dbReference type="InterPro" id="IPR011991">
    <property type="entry name" value="ArsR-like_HTH"/>
</dbReference>
<dbReference type="Pfam" id="PF08220">
    <property type="entry name" value="HTH_DeoR"/>
    <property type="match status" value="1"/>
</dbReference>
<evidence type="ECO:0000256" key="4">
    <source>
        <dbReference type="ARBA" id="ARBA00023125"/>
    </source>
</evidence>
<comment type="caution">
    <text evidence="8">The sequence shown here is derived from an EMBL/GenBank/DDBJ whole genome shotgun (WGS) entry which is preliminary data.</text>
</comment>
<dbReference type="InterPro" id="IPR036390">
    <property type="entry name" value="WH_DNA-bd_sf"/>
</dbReference>
<accession>A0ABP5WYG1</accession>
<dbReference type="GO" id="GO:0003677">
    <property type="term" value="F:DNA binding"/>
    <property type="evidence" value="ECO:0007669"/>
    <property type="project" value="UniProtKB-KW"/>
</dbReference>
<dbReference type="SMART" id="SM00420">
    <property type="entry name" value="HTH_DEOR"/>
    <property type="match status" value="1"/>
</dbReference>
<dbReference type="InterPro" id="IPR018356">
    <property type="entry name" value="Tscrpt_reg_HTH_DeoR_CS"/>
</dbReference>
<organism evidence="8 9">
    <name type="scientific">Actinomadura vinacea</name>
    <dbReference type="NCBI Taxonomy" id="115336"/>
    <lineage>
        <taxon>Bacteria</taxon>
        <taxon>Bacillati</taxon>
        <taxon>Actinomycetota</taxon>
        <taxon>Actinomycetes</taxon>
        <taxon>Streptosporangiales</taxon>
        <taxon>Thermomonosporaceae</taxon>
        <taxon>Actinomadura</taxon>
    </lineage>
</organism>
<protein>
    <recommendedName>
        <fullName evidence="1">Lactose phosphotransferase system repressor</fullName>
    </recommendedName>
</protein>
<evidence type="ECO:0000259" key="7">
    <source>
        <dbReference type="PROSITE" id="PS51000"/>
    </source>
</evidence>
<dbReference type="InterPro" id="IPR001034">
    <property type="entry name" value="DeoR_HTH"/>
</dbReference>
<keyword evidence="3" id="KW-0805">Transcription regulation</keyword>
<evidence type="ECO:0000256" key="2">
    <source>
        <dbReference type="ARBA" id="ARBA00022491"/>
    </source>
</evidence>
<dbReference type="RefSeq" id="WP_344593432.1">
    <property type="nucleotide sequence ID" value="NZ_BAAARW010000022.1"/>
</dbReference>
<comment type="function">
    <text evidence="6">Repressor of the lactose catabolism operon. Galactose-6-phosphate is the inducer.</text>
</comment>
<gene>
    <name evidence="8" type="ORF">GCM10010191_60020</name>
</gene>
<reference evidence="9" key="1">
    <citation type="journal article" date="2019" name="Int. J. Syst. Evol. Microbiol.">
        <title>The Global Catalogue of Microorganisms (GCM) 10K type strain sequencing project: providing services to taxonomists for standard genome sequencing and annotation.</title>
        <authorList>
            <consortium name="The Broad Institute Genomics Platform"/>
            <consortium name="The Broad Institute Genome Sequencing Center for Infectious Disease"/>
            <person name="Wu L."/>
            <person name="Ma J."/>
        </authorList>
    </citation>
    <scope>NUCLEOTIDE SEQUENCE [LARGE SCALE GENOMIC DNA]</scope>
    <source>
        <strain evidence="9">JCM 3325</strain>
    </source>
</reference>
<keyword evidence="5" id="KW-0804">Transcription</keyword>
<dbReference type="PRINTS" id="PR00037">
    <property type="entry name" value="HTHLACR"/>
</dbReference>
<dbReference type="InterPro" id="IPR014036">
    <property type="entry name" value="DeoR-like_C"/>
</dbReference>
<evidence type="ECO:0000313" key="9">
    <source>
        <dbReference type="Proteomes" id="UP001501231"/>
    </source>
</evidence>
<evidence type="ECO:0000256" key="1">
    <source>
        <dbReference type="ARBA" id="ARBA00021390"/>
    </source>
</evidence>
<evidence type="ECO:0000313" key="8">
    <source>
        <dbReference type="EMBL" id="GAA2437207.1"/>
    </source>
</evidence>
<feature type="domain" description="HTH deoR-type" evidence="7">
    <location>
        <begin position="14"/>
        <end position="69"/>
    </location>
</feature>
<dbReference type="SUPFAM" id="SSF100950">
    <property type="entry name" value="NagB/RpiA/CoA transferase-like"/>
    <property type="match status" value="1"/>
</dbReference>
<evidence type="ECO:0000256" key="5">
    <source>
        <dbReference type="ARBA" id="ARBA00023163"/>
    </source>
</evidence>
<proteinExistence type="predicted"/>
<keyword evidence="4 8" id="KW-0238">DNA-binding</keyword>
<dbReference type="PANTHER" id="PTHR30363:SF4">
    <property type="entry name" value="GLYCEROL-3-PHOSPHATE REGULON REPRESSOR"/>
    <property type="match status" value="1"/>
</dbReference>
<keyword evidence="9" id="KW-1185">Reference proteome</keyword>
<dbReference type="Gene3D" id="1.10.10.10">
    <property type="entry name" value="Winged helix-like DNA-binding domain superfamily/Winged helix DNA-binding domain"/>
    <property type="match status" value="1"/>
</dbReference>
<evidence type="ECO:0000256" key="3">
    <source>
        <dbReference type="ARBA" id="ARBA00023015"/>
    </source>
</evidence>
<dbReference type="Proteomes" id="UP001501231">
    <property type="component" value="Unassembled WGS sequence"/>
</dbReference>
<dbReference type="InterPro" id="IPR050313">
    <property type="entry name" value="Carb_Metab_HTH_regulators"/>
</dbReference>
<dbReference type="InterPro" id="IPR037171">
    <property type="entry name" value="NagB/RpiA_transferase-like"/>
</dbReference>
<dbReference type="SUPFAM" id="SSF46785">
    <property type="entry name" value="Winged helix' DNA-binding domain"/>
    <property type="match status" value="1"/>
</dbReference>
<sequence length="276" mass="29369">MNTESAPDMRYDGAAQRRERILGLVRSAGFLPVADLAEELRVSEQTVRRDLRRLEEAGGLKVVYGGASAIQSAPGLAPTAHFATRAGRNAAAKRRIAARAVELVDDHDAIAVDSGTTPFALAEALPPTFGGTVITTSIPVIQLLLHREDVHVIGLGGNAVSNREAFAGPMTLEAAARVRARTMFLGAEAADARGLYIIADGNPDVQLRLMENSDRSVLLIDHTKFERPGPVLLTPLDRLDAVVTDERPPADIERAIRAAGAELYVADSPTTAGTPE</sequence>
<dbReference type="CDD" id="cd00090">
    <property type="entry name" value="HTH_ARSR"/>
    <property type="match status" value="1"/>
</dbReference>
<dbReference type="EMBL" id="BAAARW010000022">
    <property type="protein sequence ID" value="GAA2437207.1"/>
    <property type="molecule type" value="Genomic_DNA"/>
</dbReference>
<dbReference type="Pfam" id="PF00455">
    <property type="entry name" value="DeoRC"/>
    <property type="match status" value="1"/>
</dbReference>
<dbReference type="InterPro" id="IPR036388">
    <property type="entry name" value="WH-like_DNA-bd_sf"/>
</dbReference>
<dbReference type="Gene3D" id="3.40.50.1360">
    <property type="match status" value="1"/>
</dbReference>
<evidence type="ECO:0000256" key="6">
    <source>
        <dbReference type="ARBA" id="ARBA00024937"/>
    </source>
</evidence>
<dbReference type="SMART" id="SM01134">
    <property type="entry name" value="DeoRC"/>
    <property type="match status" value="1"/>
</dbReference>
<dbReference type="PANTHER" id="PTHR30363">
    <property type="entry name" value="HTH-TYPE TRANSCRIPTIONAL REGULATOR SRLR-RELATED"/>
    <property type="match status" value="1"/>
</dbReference>
<name>A0ABP5WYG1_9ACTN</name>
<dbReference type="PROSITE" id="PS51000">
    <property type="entry name" value="HTH_DEOR_2"/>
    <property type="match status" value="1"/>
</dbReference>